<evidence type="ECO:0000256" key="3">
    <source>
        <dbReference type="ARBA" id="ARBA00022692"/>
    </source>
</evidence>
<organism evidence="10 11">
    <name type="scientific">Candidatus Desulfovibrio kirbyi</name>
    <dbReference type="NCBI Taxonomy" id="2696086"/>
    <lineage>
        <taxon>Bacteria</taxon>
        <taxon>Pseudomonadati</taxon>
        <taxon>Thermodesulfobacteriota</taxon>
        <taxon>Desulfovibrionia</taxon>
        <taxon>Desulfovibrionales</taxon>
        <taxon>Desulfovibrionaceae</taxon>
        <taxon>Desulfovibrio</taxon>
    </lineage>
</organism>
<evidence type="ECO:0000256" key="1">
    <source>
        <dbReference type="ARBA" id="ARBA00004370"/>
    </source>
</evidence>
<evidence type="ECO:0000313" key="10">
    <source>
        <dbReference type="EMBL" id="GFH62468.1"/>
    </source>
</evidence>
<evidence type="ECO:0000256" key="2">
    <source>
        <dbReference type="ARBA" id="ARBA00022452"/>
    </source>
</evidence>
<dbReference type="Proteomes" id="UP000505077">
    <property type="component" value="Unassembled WGS sequence"/>
</dbReference>
<dbReference type="EMBL" id="BLLL01000002">
    <property type="protein sequence ID" value="GFH62468.1"/>
    <property type="molecule type" value="Genomic_DNA"/>
</dbReference>
<evidence type="ECO:0000256" key="7">
    <source>
        <dbReference type="NCBIfam" id="TIGR03303"/>
    </source>
</evidence>
<evidence type="ECO:0000259" key="9">
    <source>
        <dbReference type="PROSITE" id="PS51779"/>
    </source>
</evidence>
<dbReference type="GO" id="GO:0009279">
    <property type="term" value="C:cell outer membrane"/>
    <property type="evidence" value="ECO:0007669"/>
    <property type="project" value="UniProtKB-UniRule"/>
</dbReference>
<dbReference type="PANTHER" id="PTHR12815">
    <property type="entry name" value="SORTING AND ASSEMBLY MACHINERY SAMM50 PROTEIN FAMILY MEMBER"/>
    <property type="match status" value="1"/>
</dbReference>
<evidence type="ECO:0000256" key="4">
    <source>
        <dbReference type="ARBA" id="ARBA00022737"/>
    </source>
</evidence>
<feature type="signal peptide" evidence="8">
    <location>
        <begin position="1"/>
        <end position="37"/>
    </location>
</feature>
<gene>
    <name evidence="10" type="primary">yaeT</name>
    <name evidence="10" type="ORF">ZNDK_0239</name>
</gene>
<protein>
    <recommendedName>
        <fullName evidence="7">Outer membrane protein assembly factor BamA</fullName>
    </recommendedName>
</protein>
<reference evidence="10 11" key="1">
    <citation type="journal article" date="2020" name="ISME J.">
        <title>Parallel Reductive Genome Evolution in Desulfovibrio Ectosymbionts Independently Acquired by Trichonympha Protists in the Termite Gut.</title>
        <authorList>
            <person name="Takeuchi M."/>
            <person name="Kuwahara H."/>
            <person name="Murakami T."/>
            <person name="Takahashi K."/>
            <person name="Kajitani R."/>
            <person name="Toyoda A."/>
            <person name="Itoh T."/>
            <person name="Ohkuma M."/>
            <person name="Hongoh Y."/>
        </authorList>
    </citation>
    <scope>NUCLEOTIDE SEQUENCE [LARGE SCALE GENOMIC DNA]</scope>
    <source>
        <strain evidence="10">ZnDsv-02</strain>
    </source>
</reference>
<keyword evidence="2" id="KW-1134">Transmembrane beta strand</keyword>
<comment type="subcellular location">
    <subcellularLocation>
        <location evidence="1">Membrane</location>
    </subcellularLocation>
</comment>
<evidence type="ECO:0000256" key="5">
    <source>
        <dbReference type="ARBA" id="ARBA00023136"/>
    </source>
</evidence>
<keyword evidence="6" id="KW-0998">Cell outer membrane</keyword>
<accession>A0A6L2R4E5</accession>
<feature type="domain" description="POTRA" evidence="9">
    <location>
        <begin position="337"/>
        <end position="423"/>
    </location>
</feature>
<dbReference type="Pfam" id="PF07244">
    <property type="entry name" value="POTRA"/>
    <property type="match status" value="5"/>
</dbReference>
<feature type="chain" id="PRO_5027084731" description="Outer membrane protein assembly factor BamA" evidence="8">
    <location>
        <begin position="38"/>
        <end position="919"/>
    </location>
</feature>
<evidence type="ECO:0000256" key="6">
    <source>
        <dbReference type="ARBA" id="ARBA00023237"/>
    </source>
</evidence>
<proteinExistence type="predicted"/>
<keyword evidence="5" id="KW-0472">Membrane</keyword>
<dbReference type="GO" id="GO:0071709">
    <property type="term" value="P:membrane assembly"/>
    <property type="evidence" value="ECO:0007669"/>
    <property type="project" value="InterPro"/>
</dbReference>
<dbReference type="Gene3D" id="3.10.20.310">
    <property type="entry name" value="membrane protein fhac"/>
    <property type="match status" value="5"/>
</dbReference>
<keyword evidence="3" id="KW-0812">Transmembrane</keyword>
<dbReference type="Gene3D" id="2.40.160.50">
    <property type="entry name" value="membrane protein fhac: a member of the omp85/tpsb transporter family"/>
    <property type="match status" value="1"/>
</dbReference>
<dbReference type="Pfam" id="PF01103">
    <property type="entry name" value="Omp85"/>
    <property type="match status" value="1"/>
</dbReference>
<comment type="caution">
    <text evidence="10">The sequence shown here is derived from an EMBL/GenBank/DDBJ whole genome shotgun (WGS) entry which is preliminary data.</text>
</comment>
<keyword evidence="8" id="KW-0732">Signal</keyword>
<feature type="domain" description="POTRA" evidence="9">
    <location>
        <begin position="256"/>
        <end position="334"/>
    </location>
</feature>
<dbReference type="InterPro" id="IPR023707">
    <property type="entry name" value="OM_assembly_BamA"/>
</dbReference>
<dbReference type="InterPro" id="IPR010827">
    <property type="entry name" value="BamA/TamA_POTRA"/>
</dbReference>
<name>A0A6L2R4E5_9BACT</name>
<evidence type="ECO:0000313" key="11">
    <source>
        <dbReference type="Proteomes" id="UP000505077"/>
    </source>
</evidence>
<keyword evidence="4" id="KW-0677">Repeat</keyword>
<feature type="domain" description="POTRA" evidence="9">
    <location>
        <begin position="512"/>
        <end position="585"/>
    </location>
</feature>
<dbReference type="InterPro" id="IPR034746">
    <property type="entry name" value="POTRA"/>
</dbReference>
<dbReference type="PROSITE" id="PS51779">
    <property type="entry name" value="POTRA"/>
    <property type="match status" value="3"/>
</dbReference>
<evidence type="ECO:0000256" key="8">
    <source>
        <dbReference type="SAM" id="SignalP"/>
    </source>
</evidence>
<dbReference type="NCBIfam" id="TIGR03303">
    <property type="entry name" value="OM_YaeT"/>
    <property type="match status" value="1"/>
</dbReference>
<dbReference type="AlphaFoldDB" id="A0A6L2R4E5"/>
<dbReference type="InterPro" id="IPR000184">
    <property type="entry name" value="Bac_surfAg_D15"/>
</dbReference>
<sequence length="919" mass="102763">MKKYVSGAHIRRAFKVFCLTALTCVFQAILPACLAVAEPQPPLVLVVPFQVTAGPEMPDASRDVPRHIVTQLESAGLKTVPMNRARALLDGQSAVNLAAARELGRKAGAALVVYGTFTQLGDGFTMDTCLVAVEKGESVPEVFERNSLAALTECATALANRAADILGVQGRPGPGGTGLVPMTAPTGVGISDVQIRGMKILDPDIVLARMTIRRGDKPDANAINEEVKRIWGMGYFSDVQTAMINNVLVFTVVEKPRIDNIVVEGSKDIDQEDVLAAMGTKSGSVLNEQMLVDDLQKIIELYRKEGYYLANASYRMQERPGGMGAVLVISVEEGGKLYIQEVRIDGLKELKRGDIEDYMALKKRGIFSWFTGTGTLKEEYLERDTNAIAAFGLNEGFIDIQVSAPQVEYKPDGIHIVFTIHEGPRYTVREVKFAGDIIETEENMFKVIEMENWRKSEKKFSLTVMQEDTKRLTEYYADYGYAFAEVDTRLIKADDGSPQVDVGYMITKKQKVFIRRLVAEGNTKTRDNVILREMRLGDGDMYEGAKLRRSAERLNRLHYFSAVDTELIPTGNEDEVDLKIKVKEANTGAIMGGVGYSTYYDVGVTASVMERNLFGRGYWLQLQGFFSWRRTSGMLSFTNPHLYDTDLSVGNDLYYVYDYWDDFTKETIGDTIRFAYPLGEYTSVGLAYRLERYFLSDVNNDSSPYISDYEGTNWTSAISGRILRDTTDSRERPTKGTIARLWSEYGGGGLGGTDNFVKTVADWQAFWSVNPQNTLHVRGRLGGVFQNTESKVPVFERFWLGGMDTIRGYSFSDLSPRDYKYGGDQIGGDRMGVLNLEYIWTFQKDLGLALVPFVDAGFNIDQKTMGNDLNRYIVASAGLEFRWRSPMGDLRIAYGHPLVKDYDKEMETGRLEFSMGQFF</sequence>
<dbReference type="InterPro" id="IPR039910">
    <property type="entry name" value="D15-like"/>
</dbReference>
<dbReference type="PANTHER" id="PTHR12815:SF18">
    <property type="entry name" value="SORTING AND ASSEMBLY MACHINERY COMPONENT 50 HOMOLOG"/>
    <property type="match status" value="1"/>
</dbReference>